<evidence type="ECO:0000313" key="1">
    <source>
        <dbReference type="EMBL" id="KAI3816712.1"/>
    </source>
</evidence>
<sequence length="318" mass="35300">MNNSRSILHNALIVTMDDESRVFRNGGIVVENDRIVAIGQSEDIVREFSSNSHEIIDLHGHFLPPGLINTHVHTSQQLARGIADDVDLLTWLHHRIWQYESNMTEEDSYISTLLCGIELIHSGVTCFAEAGGQHVSGMAKAVELLGLRACLTQPIMDSGDGLPSSWGMRTADECIQSQKELHKKYHNTADGRIRIWLGIRQIMNSTDRLLLQTRDTAKELQTGIHMHVAEIPFENHLVMQTREVDHGTVTYLEKVEFLTSNLLAAHTVWIGYLSNCGVKVSHCPAAAMRMLGFAPIKEMLDANVCVSLGTDGAPSNTE</sequence>
<dbReference type="Proteomes" id="UP001056120">
    <property type="component" value="Linkage Group LG05"/>
</dbReference>
<keyword evidence="2" id="KW-1185">Reference proteome</keyword>
<evidence type="ECO:0000313" key="2">
    <source>
        <dbReference type="Proteomes" id="UP001056120"/>
    </source>
</evidence>
<reference evidence="1 2" key="2">
    <citation type="journal article" date="2022" name="Mol. Ecol. Resour.">
        <title>The genomes of chicory, endive, great burdock and yacon provide insights into Asteraceae paleo-polyploidization history and plant inulin production.</title>
        <authorList>
            <person name="Fan W."/>
            <person name="Wang S."/>
            <person name="Wang H."/>
            <person name="Wang A."/>
            <person name="Jiang F."/>
            <person name="Liu H."/>
            <person name="Zhao H."/>
            <person name="Xu D."/>
            <person name="Zhang Y."/>
        </authorList>
    </citation>
    <scope>NUCLEOTIDE SEQUENCE [LARGE SCALE GENOMIC DNA]</scope>
    <source>
        <strain evidence="2">cv. Yunnan</strain>
        <tissue evidence="1">Leaves</tissue>
    </source>
</reference>
<proteinExistence type="predicted"/>
<name>A0ACB9J8P4_9ASTR</name>
<accession>A0ACB9J8P4</accession>
<dbReference type="EMBL" id="CM042022">
    <property type="protein sequence ID" value="KAI3816712.1"/>
    <property type="molecule type" value="Genomic_DNA"/>
</dbReference>
<organism evidence="1 2">
    <name type="scientific">Smallanthus sonchifolius</name>
    <dbReference type="NCBI Taxonomy" id="185202"/>
    <lineage>
        <taxon>Eukaryota</taxon>
        <taxon>Viridiplantae</taxon>
        <taxon>Streptophyta</taxon>
        <taxon>Embryophyta</taxon>
        <taxon>Tracheophyta</taxon>
        <taxon>Spermatophyta</taxon>
        <taxon>Magnoliopsida</taxon>
        <taxon>eudicotyledons</taxon>
        <taxon>Gunneridae</taxon>
        <taxon>Pentapetalae</taxon>
        <taxon>asterids</taxon>
        <taxon>campanulids</taxon>
        <taxon>Asterales</taxon>
        <taxon>Asteraceae</taxon>
        <taxon>Asteroideae</taxon>
        <taxon>Heliantheae alliance</taxon>
        <taxon>Millerieae</taxon>
        <taxon>Smallanthus</taxon>
    </lineage>
</organism>
<comment type="caution">
    <text evidence="1">The sequence shown here is derived from an EMBL/GenBank/DDBJ whole genome shotgun (WGS) entry which is preliminary data.</text>
</comment>
<protein>
    <submittedName>
        <fullName evidence="1">Uncharacterized protein</fullName>
    </submittedName>
</protein>
<gene>
    <name evidence="1" type="ORF">L1987_16416</name>
</gene>
<reference evidence="2" key="1">
    <citation type="journal article" date="2022" name="Mol. Ecol. Resour.">
        <title>The genomes of chicory, endive, great burdock and yacon provide insights into Asteraceae palaeo-polyploidization history and plant inulin production.</title>
        <authorList>
            <person name="Fan W."/>
            <person name="Wang S."/>
            <person name="Wang H."/>
            <person name="Wang A."/>
            <person name="Jiang F."/>
            <person name="Liu H."/>
            <person name="Zhao H."/>
            <person name="Xu D."/>
            <person name="Zhang Y."/>
        </authorList>
    </citation>
    <scope>NUCLEOTIDE SEQUENCE [LARGE SCALE GENOMIC DNA]</scope>
    <source>
        <strain evidence="2">cv. Yunnan</strain>
    </source>
</reference>